<keyword evidence="5" id="KW-1185">Reference proteome</keyword>
<evidence type="ECO:0000313" key="4">
    <source>
        <dbReference type="EMBL" id="KAK3235652.1"/>
    </source>
</evidence>
<feature type="compositionally biased region" description="Low complexity" evidence="2">
    <location>
        <begin position="94"/>
        <end position="108"/>
    </location>
</feature>
<evidence type="ECO:0000313" key="5">
    <source>
        <dbReference type="Proteomes" id="UP001190700"/>
    </source>
</evidence>
<dbReference type="PROSITE" id="PS50192">
    <property type="entry name" value="T_SNARE"/>
    <property type="match status" value="1"/>
</dbReference>
<dbReference type="EMBL" id="LGRX02035254">
    <property type="protein sequence ID" value="KAK3235652.1"/>
    <property type="molecule type" value="Genomic_DNA"/>
</dbReference>
<evidence type="ECO:0000256" key="1">
    <source>
        <dbReference type="ARBA" id="ARBA00022927"/>
    </source>
</evidence>
<dbReference type="CDD" id="cd15841">
    <property type="entry name" value="SNARE_Qc"/>
    <property type="match status" value="1"/>
</dbReference>
<feature type="region of interest" description="Disordered" evidence="2">
    <location>
        <begin position="90"/>
        <end position="126"/>
    </location>
</feature>
<protein>
    <recommendedName>
        <fullName evidence="3">t-SNARE coiled-coil homology domain-containing protein</fullName>
    </recommendedName>
</protein>
<dbReference type="SUPFAM" id="SSF58038">
    <property type="entry name" value="SNARE fusion complex"/>
    <property type="match status" value="1"/>
</dbReference>
<dbReference type="InterPro" id="IPR000727">
    <property type="entry name" value="T_SNARE_dom"/>
</dbReference>
<keyword evidence="1" id="KW-0813">Transport</keyword>
<comment type="caution">
    <text evidence="4">The sequence shown here is derived from an EMBL/GenBank/DDBJ whole genome shotgun (WGS) entry which is preliminary data.</text>
</comment>
<dbReference type="Gene3D" id="1.20.5.110">
    <property type="match status" value="1"/>
</dbReference>
<sequence length="186" mass="20611">MAFSKNDSWLMEFGDAQRAADSIMELLHERTVIMEEGGADAARMTGAIRRKITGLRTKCDGLESLLSDQNVSQQEVERRRDMLTRLRSRCEQMNSSLSSKSNDRSNLLAGGGRAPAQETEDTAERDNEGIIQLQREVMKEQDAQLDDLSRVISSTKHISMAIGEELDLQNALLVGNPDQAALGMLT</sequence>
<gene>
    <name evidence="4" type="ORF">CYMTET_54148</name>
</gene>
<reference evidence="4 5" key="1">
    <citation type="journal article" date="2015" name="Genome Biol. Evol.">
        <title>Comparative Genomics of a Bacterivorous Green Alga Reveals Evolutionary Causalities and Consequences of Phago-Mixotrophic Mode of Nutrition.</title>
        <authorList>
            <person name="Burns J.A."/>
            <person name="Paasch A."/>
            <person name="Narechania A."/>
            <person name="Kim E."/>
        </authorList>
    </citation>
    <scope>NUCLEOTIDE SEQUENCE [LARGE SCALE GENOMIC DNA]</scope>
    <source>
        <strain evidence="4 5">PLY_AMNH</strain>
    </source>
</reference>
<proteinExistence type="predicted"/>
<accession>A0AAE0BFT7</accession>
<evidence type="ECO:0000259" key="3">
    <source>
        <dbReference type="PROSITE" id="PS50192"/>
    </source>
</evidence>
<dbReference type="Proteomes" id="UP001190700">
    <property type="component" value="Unassembled WGS sequence"/>
</dbReference>
<organism evidence="4 5">
    <name type="scientific">Cymbomonas tetramitiformis</name>
    <dbReference type="NCBI Taxonomy" id="36881"/>
    <lineage>
        <taxon>Eukaryota</taxon>
        <taxon>Viridiplantae</taxon>
        <taxon>Chlorophyta</taxon>
        <taxon>Pyramimonadophyceae</taxon>
        <taxon>Pyramimonadales</taxon>
        <taxon>Pyramimonadaceae</taxon>
        <taxon>Cymbomonas</taxon>
    </lineage>
</organism>
<dbReference type="GO" id="GO:0015031">
    <property type="term" value="P:protein transport"/>
    <property type="evidence" value="ECO:0007669"/>
    <property type="project" value="UniProtKB-KW"/>
</dbReference>
<name>A0AAE0BFT7_9CHLO</name>
<evidence type="ECO:0000256" key="2">
    <source>
        <dbReference type="SAM" id="MobiDB-lite"/>
    </source>
</evidence>
<feature type="domain" description="T-SNARE coiled-coil homology" evidence="3">
    <location>
        <begin position="135"/>
        <end position="173"/>
    </location>
</feature>
<keyword evidence="1" id="KW-0653">Protein transport</keyword>
<dbReference type="AlphaFoldDB" id="A0AAE0BFT7"/>